<sequence length="190" mass="21744">MPRTPRFTREQVINAAMGIVRKHGMDALTARSLASALNSSVKPIFGLFTNMEDVQQSVWEAAAAEYTERIRRAMTSSEYPPYMASGMAYIYFAKDEPELFKMLFMHDQSDEQRAHMSDQVQPIIKMIAAQLGLDLESATRFHLQMWVYVHGIASMIATKYIEWDQRFIEESVSSMFLALKDRATEKSKGE</sequence>
<dbReference type="Gene3D" id="1.10.357.10">
    <property type="entry name" value="Tetracycline Repressor, domain 2"/>
    <property type="match status" value="1"/>
</dbReference>
<evidence type="ECO:0000313" key="5">
    <source>
        <dbReference type="Proteomes" id="UP000487882"/>
    </source>
</evidence>
<dbReference type="Pfam" id="PF13305">
    <property type="entry name" value="TetR_C_33"/>
    <property type="match status" value="1"/>
</dbReference>
<dbReference type="InterPro" id="IPR036271">
    <property type="entry name" value="Tet_transcr_reg_TetR-rel_C_sf"/>
</dbReference>
<evidence type="ECO:0000256" key="2">
    <source>
        <dbReference type="ARBA" id="ARBA00023163"/>
    </source>
</evidence>
<keyword evidence="5" id="KW-1185">Reference proteome</keyword>
<proteinExistence type="predicted"/>
<keyword evidence="1" id="KW-0805">Transcription regulation</keyword>
<gene>
    <name evidence="4" type="ORF">GSD1FS_1559</name>
</gene>
<reference evidence="4 5" key="1">
    <citation type="submission" date="2019-09" db="EMBL/GenBank/DDBJ databases">
        <title>Bifidobacterium canis sp. nov., isolated from the digestive tract of German Shepherd dog puppy.</title>
        <authorList>
            <person name="Bunesova V."/>
        </authorList>
    </citation>
    <scope>NUCLEOTIDE SEQUENCE [LARGE SCALE GENOMIC DNA]</scope>
    <source>
        <strain evidence="4 5">GSD1FS</strain>
    </source>
</reference>
<dbReference type="SUPFAM" id="SSF46689">
    <property type="entry name" value="Homeodomain-like"/>
    <property type="match status" value="1"/>
</dbReference>
<dbReference type="SUPFAM" id="SSF48498">
    <property type="entry name" value="Tetracyclin repressor-like, C-terminal domain"/>
    <property type="match status" value="1"/>
</dbReference>
<dbReference type="AlphaFoldDB" id="A0A7K1J6X0"/>
<accession>A0A7K1J6X0</accession>
<name>A0A7K1J6X0_9BIFI</name>
<feature type="domain" description="HTH-type transcriptional regulator MT1864/Rv1816-like C-terminal" evidence="3">
    <location>
        <begin position="84"/>
        <end position="175"/>
    </location>
</feature>
<evidence type="ECO:0000256" key="1">
    <source>
        <dbReference type="ARBA" id="ARBA00023015"/>
    </source>
</evidence>
<comment type="caution">
    <text evidence="4">The sequence shown here is derived from an EMBL/GenBank/DDBJ whole genome shotgun (WGS) entry which is preliminary data.</text>
</comment>
<evidence type="ECO:0000259" key="3">
    <source>
        <dbReference type="Pfam" id="PF13305"/>
    </source>
</evidence>
<dbReference type="Proteomes" id="UP000487882">
    <property type="component" value="Unassembled WGS sequence"/>
</dbReference>
<organism evidence="4 5">
    <name type="scientific">Bifidobacterium canis</name>
    <dbReference type="NCBI Taxonomy" id="2610880"/>
    <lineage>
        <taxon>Bacteria</taxon>
        <taxon>Bacillati</taxon>
        <taxon>Actinomycetota</taxon>
        <taxon>Actinomycetes</taxon>
        <taxon>Bifidobacteriales</taxon>
        <taxon>Bifidobacteriaceae</taxon>
        <taxon>Bifidobacterium</taxon>
    </lineage>
</organism>
<evidence type="ECO:0000313" key="4">
    <source>
        <dbReference type="EMBL" id="MUH60200.1"/>
    </source>
</evidence>
<keyword evidence="2" id="KW-0804">Transcription</keyword>
<dbReference type="RefSeq" id="WP_155589050.1">
    <property type="nucleotide sequence ID" value="NZ_WNLP01000008.1"/>
</dbReference>
<protein>
    <submittedName>
        <fullName evidence="4">TetR family transcriptional regulator</fullName>
    </submittedName>
</protein>
<dbReference type="InterPro" id="IPR009057">
    <property type="entry name" value="Homeodomain-like_sf"/>
</dbReference>
<dbReference type="InterPro" id="IPR025996">
    <property type="entry name" value="MT1864/Rv1816-like_C"/>
</dbReference>
<dbReference type="EMBL" id="WNLP01000008">
    <property type="protein sequence ID" value="MUH60200.1"/>
    <property type="molecule type" value="Genomic_DNA"/>
</dbReference>